<reference evidence="2 3" key="1">
    <citation type="journal article" date="2022" name="Environ. Microbiol. Rep.">
        <title>Eco-phylogenetic analyses reveal divergent evolution of vitamin B12 metabolism in the marine bacterial family 'Psychromonadaceae'.</title>
        <authorList>
            <person name="Jin X."/>
            <person name="Yang Y."/>
            <person name="Cao H."/>
            <person name="Gao B."/>
            <person name="Zhao Z."/>
        </authorList>
    </citation>
    <scope>NUCLEOTIDE SEQUENCE [LARGE SCALE GENOMIC DNA]</scope>
    <source>
        <strain evidence="2 3">MKS20</strain>
    </source>
</reference>
<dbReference type="InterPro" id="IPR050378">
    <property type="entry name" value="Metallo-dep_Hydrolases_sf"/>
</dbReference>
<dbReference type="Gene3D" id="3.20.20.140">
    <property type="entry name" value="Metal-dependent hydrolases"/>
    <property type="match status" value="1"/>
</dbReference>
<proteinExistence type="predicted"/>
<dbReference type="RefSeq" id="WP_233050943.1">
    <property type="nucleotide sequence ID" value="NZ_JAIMJA010000001.1"/>
</dbReference>
<dbReference type="InterPro" id="IPR013108">
    <property type="entry name" value="Amidohydro_3"/>
</dbReference>
<gene>
    <name evidence="2" type="ORF">K6Y31_00620</name>
</gene>
<comment type="caution">
    <text evidence="2">The sequence shown here is derived from an EMBL/GenBank/DDBJ whole genome shotgun (WGS) entry which is preliminary data.</text>
</comment>
<dbReference type="Gene3D" id="2.30.40.10">
    <property type="entry name" value="Urease, subunit C, domain 1"/>
    <property type="match status" value="1"/>
</dbReference>
<sequence length="483" mass="52143">MTKEYCDTLIQQAHVIDGTGSPGVQADVAIKGDKIIAIGPQLSFTSTVTVDANGLVLAPGFIDVHTHDDTNVIRTPDMLFKISQGVSTVIVGNCGISASPVTLKGDPPDPMNLLGQRADFQYPTFSAYAEAVTAACPRVNVAALIGHTALRSNHMDDLLQAANTSQIQQMCQQLNQGMAEGALGLSSGLAYASAKQAPMNEVKALVSELAQFNGIYTTHMRTEFDGIIDAMSEAFETAEHGKVPLIISHLKCAGAANWGRTTETLAYLEQQAQQQKVACDCYPYSASSSTLDLAQVTDDFDIFITWSEGAPEQAGKLLADIALEWQLPLRDTAIKLQPAGAVYHGLHPEDVERVLAYPRTMIGSDGLPNDPHPHPRLWGAFPRVLGRYCREQALFELPEAIYKMTGLSAQEFGLAKRGVIKVGNYADLVLFNANTVIDTATFSDPIQSAKGIEQVWVNGELSFKQGRLPAARAGRFLRRGINN</sequence>
<dbReference type="Pfam" id="PF07969">
    <property type="entry name" value="Amidohydro_3"/>
    <property type="match status" value="1"/>
</dbReference>
<dbReference type="PANTHER" id="PTHR11647:SF1">
    <property type="entry name" value="COLLAPSIN RESPONSE MEDIATOR PROTEIN"/>
    <property type="match status" value="1"/>
</dbReference>
<dbReference type="CDD" id="cd01297">
    <property type="entry name" value="D-aminoacylase"/>
    <property type="match status" value="1"/>
</dbReference>
<dbReference type="SUPFAM" id="SSF51338">
    <property type="entry name" value="Composite domain of metallo-dependent hydrolases"/>
    <property type="match status" value="1"/>
</dbReference>
<evidence type="ECO:0000313" key="3">
    <source>
        <dbReference type="Proteomes" id="UP001201273"/>
    </source>
</evidence>
<dbReference type="PANTHER" id="PTHR11647">
    <property type="entry name" value="HYDRANTOINASE/DIHYDROPYRIMIDINASE FAMILY MEMBER"/>
    <property type="match status" value="1"/>
</dbReference>
<dbReference type="InterPro" id="IPR032466">
    <property type="entry name" value="Metal_Hydrolase"/>
</dbReference>
<keyword evidence="3" id="KW-1185">Reference proteome</keyword>
<dbReference type="Proteomes" id="UP001201273">
    <property type="component" value="Unassembled WGS sequence"/>
</dbReference>
<feature type="domain" description="Amidohydrolase 3" evidence="1">
    <location>
        <begin position="49"/>
        <end position="461"/>
    </location>
</feature>
<dbReference type="EMBL" id="JAIMJA010000001">
    <property type="protein sequence ID" value="MCE2593324.1"/>
    <property type="molecule type" value="Genomic_DNA"/>
</dbReference>
<dbReference type="InterPro" id="IPR011059">
    <property type="entry name" value="Metal-dep_hydrolase_composite"/>
</dbReference>
<accession>A0ABS8W310</accession>
<dbReference type="Gene3D" id="3.30.1490.130">
    <property type="entry name" value="D-aminoacylase. Domain 3"/>
    <property type="match status" value="1"/>
</dbReference>
<dbReference type="InterPro" id="IPR023100">
    <property type="entry name" value="D-aminoacylase_insert_dom_sf"/>
</dbReference>
<protein>
    <submittedName>
        <fullName evidence="2">D-aminoacylase</fullName>
    </submittedName>
</protein>
<dbReference type="SUPFAM" id="SSF51556">
    <property type="entry name" value="Metallo-dependent hydrolases"/>
    <property type="match status" value="1"/>
</dbReference>
<organism evidence="2 3">
    <name type="scientific">Motilimonas cestriensis</name>
    <dbReference type="NCBI Taxonomy" id="2742685"/>
    <lineage>
        <taxon>Bacteria</taxon>
        <taxon>Pseudomonadati</taxon>
        <taxon>Pseudomonadota</taxon>
        <taxon>Gammaproteobacteria</taxon>
        <taxon>Alteromonadales</taxon>
        <taxon>Alteromonadales genera incertae sedis</taxon>
        <taxon>Motilimonas</taxon>
    </lineage>
</organism>
<evidence type="ECO:0000259" key="1">
    <source>
        <dbReference type="Pfam" id="PF07969"/>
    </source>
</evidence>
<evidence type="ECO:0000313" key="2">
    <source>
        <dbReference type="EMBL" id="MCE2593324.1"/>
    </source>
</evidence>
<name>A0ABS8W310_9GAMM</name>